<protein>
    <submittedName>
        <fullName evidence="1">Uncharacterized protein</fullName>
    </submittedName>
</protein>
<organism evidence="1">
    <name type="scientific">Arundo donax</name>
    <name type="common">Giant reed</name>
    <name type="synonym">Donax arundinaceus</name>
    <dbReference type="NCBI Taxonomy" id="35708"/>
    <lineage>
        <taxon>Eukaryota</taxon>
        <taxon>Viridiplantae</taxon>
        <taxon>Streptophyta</taxon>
        <taxon>Embryophyta</taxon>
        <taxon>Tracheophyta</taxon>
        <taxon>Spermatophyta</taxon>
        <taxon>Magnoliopsida</taxon>
        <taxon>Liliopsida</taxon>
        <taxon>Poales</taxon>
        <taxon>Poaceae</taxon>
        <taxon>PACMAD clade</taxon>
        <taxon>Arundinoideae</taxon>
        <taxon>Arundineae</taxon>
        <taxon>Arundo</taxon>
    </lineage>
</organism>
<proteinExistence type="predicted"/>
<reference evidence="1" key="1">
    <citation type="submission" date="2014-09" db="EMBL/GenBank/DDBJ databases">
        <authorList>
            <person name="Magalhaes I.L.F."/>
            <person name="Oliveira U."/>
            <person name="Santos F.R."/>
            <person name="Vidigal T.H.D.A."/>
            <person name="Brescovit A.D."/>
            <person name="Santos A.J."/>
        </authorList>
    </citation>
    <scope>NUCLEOTIDE SEQUENCE</scope>
    <source>
        <tissue evidence="1">Shoot tissue taken approximately 20 cm above the soil surface</tissue>
    </source>
</reference>
<dbReference type="EMBL" id="GBRH01270082">
    <property type="protein sequence ID" value="JAD27813.1"/>
    <property type="molecule type" value="Transcribed_RNA"/>
</dbReference>
<evidence type="ECO:0000313" key="1">
    <source>
        <dbReference type="EMBL" id="JAD27813.1"/>
    </source>
</evidence>
<accession>A0A0A8YPW2</accession>
<reference evidence="1" key="2">
    <citation type="journal article" date="2015" name="Data Brief">
        <title>Shoot transcriptome of the giant reed, Arundo donax.</title>
        <authorList>
            <person name="Barrero R.A."/>
            <person name="Guerrero F.D."/>
            <person name="Moolhuijzen P."/>
            <person name="Goolsby J.A."/>
            <person name="Tidwell J."/>
            <person name="Bellgard S.E."/>
            <person name="Bellgard M.I."/>
        </authorList>
    </citation>
    <scope>NUCLEOTIDE SEQUENCE</scope>
    <source>
        <tissue evidence="1">Shoot tissue taken approximately 20 cm above the soil surface</tissue>
    </source>
</reference>
<name>A0A0A8YPW2_ARUDO</name>
<sequence length="8" mass="1006">MLCNYIYS</sequence>